<keyword evidence="4" id="KW-0067">ATP-binding</keyword>
<sequence>MMKADPGAFSEEEFAGEFQSIAKHLVLESRCAPSAHPRAVLLGGQSGAGKTALHELCVKGFKDGSIVINGDEYRSHYPRFAELDAQYGPEAVAHTAAWAGQLVEALVKALSSARYNLVIEGTLRTSQVPLDTAALLRGKGYRVSLALMAVKPEISLVSCQIRYELMRMACTTPRATDPAHHNKIVADIVQNVGVLESSGLFDEIRLYSRERELLYPLEGGTRRAADVLEAVLFGPWTPTEREHYEFLEAKLASLQGGASLPSERL</sequence>
<comment type="catalytic activity">
    <reaction evidence="6">
        <text>UDP-N-acetyl-alpha-D-glucosamine + ATP = UDP-N-acetyl-alpha-D-glucosamine 3'-phosphate + ADP + H(+)</text>
        <dbReference type="Rhea" id="RHEA:32671"/>
        <dbReference type="ChEBI" id="CHEBI:15378"/>
        <dbReference type="ChEBI" id="CHEBI:30616"/>
        <dbReference type="ChEBI" id="CHEBI:57705"/>
        <dbReference type="ChEBI" id="CHEBI:64353"/>
        <dbReference type="ChEBI" id="CHEBI:456216"/>
        <dbReference type="EC" id="2.7.1.176"/>
    </reaction>
</comment>
<keyword evidence="3" id="KW-0547">Nucleotide-binding</keyword>
<evidence type="ECO:0000256" key="4">
    <source>
        <dbReference type="ARBA" id="ARBA00022840"/>
    </source>
</evidence>
<feature type="domain" description="Zeta toxin" evidence="7">
    <location>
        <begin position="31"/>
        <end position="215"/>
    </location>
</feature>
<name>A0A6N8IEF5_9ACTN</name>
<organism evidence="8 9">
    <name type="scientific">Gordonibacter urolithinfaciens</name>
    <dbReference type="NCBI Taxonomy" id="1335613"/>
    <lineage>
        <taxon>Bacteria</taxon>
        <taxon>Bacillati</taxon>
        <taxon>Actinomycetota</taxon>
        <taxon>Coriobacteriia</taxon>
        <taxon>Eggerthellales</taxon>
        <taxon>Eggerthellaceae</taxon>
        <taxon>Gordonibacter</taxon>
    </lineage>
</organism>
<dbReference type="GO" id="GO:0005524">
    <property type="term" value="F:ATP binding"/>
    <property type="evidence" value="ECO:0007669"/>
    <property type="project" value="UniProtKB-KW"/>
</dbReference>
<protein>
    <recommendedName>
        <fullName evidence="5">UDP-N-acetylglucosamine kinase</fullName>
        <ecNumber evidence="2">2.7.1.176</ecNumber>
    </recommendedName>
    <alternativeName>
        <fullName evidence="5">UDP-N-acetylglucosamine kinase</fullName>
    </alternativeName>
</protein>
<dbReference type="GO" id="GO:0016301">
    <property type="term" value="F:kinase activity"/>
    <property type="evidence" value="ECO:0007669"/>
    <property type="project" value="InterPro"/>
</dbReference>
<accession>A0A6N8IEF5</accession>
<dbReference type="InterPro" id="IPR027417">
    <property type="entry name" value="P-loop_NTPase"/>
</dbReference>
<dbReference type="InterPro" id="IPR010488">
    <property type="entry name" value="Zeta_toxin_domain"/>
</dbReference>
<dbReference type="SUPFAM" id="SSF52540">
    <property type="entry name" value="P-loop containing nucleoside triphosphate hydrolases"/>
    <property type="match status" value="1"/>
</dbReference>
<reference evidence="8 9" key="1">
    <citation type="submission" date="2019-11" db="EMBL/GenBank/DDBJ databases">
        <title>Whole genome shotgun sequencing (WGS) data from Adlercreutzia equolifaciens ResAG-91, Eggerthella lenta MRI-F36, MRI-F37, MRI-F40, ResAG-49, ResAG-88, ResAG-121, ResAG-145, and Gordonibacter sp. ResAG-5, ResAG-26, ResAG-43, ResAG-50, ResAG-59.</title>
        <authorList>
            <person name="Stoll D.A."/>
            <person name="Danylec N."/>
            <person name="Franz C.M.A.P."/>
            <person name="Huch M."/>
        </authorList>
    </citation>
    <scope>NUCLEOTIDE SEQUENCE [LARGE SCALE GENOMIC DNA]</scope>
    <source>
        <strain evidence="8 9">ResAG-59</strain>
    </source>
</reference>
<evidence type="ECO:0000313" key="8">
    <source>
        <dbReference type="EMBL" id="MVN14142.1"/>
    </source>
</evidence>
<evidence type="ECO:0000256" key="6">
    <source>
        <dbReference type="ARBA" id="ARBA00048178"/>
    </source>
</evidence>
<proteinExistence type="inferred from homology"/>
<evidence type="ECO:0000256" key="1">
    <source>
        <dbReference type="ARBA" id="ARBA00009104"/>
    </source>
</evidence>
<dbReference type="Pfam" id="PF06414">
    <property type="entry name" value="Zeta_toxin"/>
    <property type="match status" value="1"/>
</dbReference>
<dbReference type="EC" id="2.7.1.176" evidence="2"/>
<dbReference type="RefSeq" id="WP_157005550.1">
    <property type="nucleotide sequence ID" value="NZ_DBEZYS010000177.1"/>
</dbReference>
<evidence type="ECO:0000313" key="9">
    <source>
        <dbReference type="Proteomes" id="UP000468327"/>
    </source>
</evidence>
<keyword evidence="9" id="KW-1185">Reference proteome</keyword>
<comment type="similarity">
    <text evidence="1">Belongs to the zeta toxin family.</text>
</comment>
<comment type="caution">
    <text evidence="8">The sequence shown here is derived from an EMBL/GenBank/DDBJ whole genome shotgun (WGS) entry which is preliminary data.</text>
</comment>
<dbReference type="Proteomes" id="UP000468327">
    <property type="component" value="Unassembled WGS sequence"/>
</dbReference>
<dbReference type="EMBL" id="WPOC01000002">
    <property type="protein sequence ID" value="MVN14142.1"/>
    <property type="molecule type" value="Genomic_DNA"/>
</dbReference>
<dbReference type="Gene3D" id="3.40.50.300">
    <property type="entry name" value="P-loop containing nucleotide triphosphate hydrolases"/>
    <property type="match status" value="1"/>
</dbReference>
<evidence type="ECO:0000256" key="5">
    <source>
        <dbReference type="ARBA" id="ARBA00032897"/>
    </source>
</evidence>
<evidence type="ECO:0000259" key="7">
    <source>
        <dbReference type="Pfam" id="PF06414"/>
    </source>
</evidence>
<gene>
    <name evidence="8" type="ORF">GO738_02025</name>
</gene>
<dbReference type="AlphaFoldDB" id="A0A6N8IEF5"/>
<evidence type="ECO:0000256" key="3">
    <source>
        <dbReference type="ARBA" id="ARBA00022741"/>
    </source>
</evidence>
<evidence type="ECO:0000256" key="2">
    <source>
        <dbReference type="ARBA" id="ARBA00011963"/>
    </source>
</evidence>